<accession>A0A382CLT6</accession>
<dbReference type="SUPFAM" id="SSF56235">
    <property type="entry name" value="N-terminal nucleophile aminohydrolases (Ntn hydrolases)"/>
    <property type="match status" value="1"/>
</dbReference>
<proteinExistence type="predicted"/>
<dbReference type="PRINTS" id="PR01210">
    <property type="entry name" value="GGTRANSPTASE"/>
</dbReference>
<dbReference type="EMBL" id="UINC01035053">
    <property type="protein sequence ID" value="SVB26839.1"/>
    <property type="molecule type" value="Genomic_DNA"/>
</dbReference>
<dbReference type="AlphaFoldDB" id="A0A382CLT6"/>
<sequence>MNLFILRTLAVSLVVYMSLVFSKVDPIMAQENAYPLQMSEGKKSHRPAVPGVNGLVTAGHPLASMAGLRILMAGGNAIDASVAVLATLNVVRPQMSGAGGNGFLTYFDKKSGSVHSLTAAGAAPNALVASEREAEELNKGIYAGVVPGLLGGWISMLRKYGTMSLSEVLMPALEYAESGHPLEASVVQAIESQQELFRRYPSSARSFLPDNQVPEVGELFKMPELASTFRKLIE</sequence>
<dbReference type="Pfam" id="PF01019">
    <property type="entry name" value="G_glu_transpept"/>
    <property type="match status" value="1"/>
</dbReference>
<organism evidence="1">
    <name type="scientific">marine metagenome</name>
    <dbReference type="NCBI Taxonomy" id="408172"/>
    <lineage>
        <taxon>unclassified sequences</taxon>
        <taxon>metagenomes</taxon>
        <taxon>ecological metagenomes</taxon>
    </lineage>
</organism>
<dbReference type="InterPro" id="IPR029055">
    <property type="entry name" value="Ntn_hydrolases_N"/>
</dbReference>
<reference evidence="1" key="1">
    <citation type="submission" date="2018-05" db="EMBL/GenBank/DDBJ databases">
        <authorList>
            <person name="Lanie J.A."/>
            <person name="Ng W.-L."/>
            <person name="Kazmierczak K.M."/>
            <person name="Andrzejewski T.M."/>
            <person name="Davidsen T.M."/>
            <person name="Wayne K.J."/>
            <person name="Tettelin H."/>
            <person name="Glass J.I."/>
            <person name="Rusch D."/>
            <person name="Podicherti R."/>
            <person name="Tsui H.-C.T."/>
            <person name="Winkler M.E."/>
        </authorList>
    </citation>
    <scope>NUCLEOTIDE SEQUENCE</scope>
</reference>
<dbReference type="PANTHER" id="PTHR43881:SF1">
    <property type="entry name" value="GAMMA-GLUTAMYLTRANSPEPTIDASE (AFU_ORTHOLOGUE AFUA_4G13580)"/>
    <property type="match status" value="1"/>
</dbReference>
<gene>
    <name evidence="1" type="ORF">METZ01_LOCUS179693</name>
</gene>
<evidence type="ECO:0000313" key="1">
    <source>
        <dbReference type="EMBL" id="SVB26839.1"/>
    </source>
</evidence>
<feature type="non-terminal residue" evidence="1">
    <location>
        <position position="234"/>
    </location>
</feature>
<name>A0A382CLT6_9ZZZZ</name>
<dbReference type="PANTHER" id="PTHR43881">
    <property type="entry name" value="GAMMA-GLUTAMYLTRANSPEPTIDASE (AFU_ORTHOLOGUE AFUA_4G13580)"/>
    <property type="match status" value="1"/>
</dbReference>
<dbReference type="InterPro" id="IPR052896">
    <property type="entry name" value="GGT-like_enzyme"/>
</dbReference>
<protein>
    <recommendedName>
        <fullName evidence="2">Gamma-glutamyltransferase</fullName>
    </recommendedName>
</protein>
<evidence type="ECO:0008006" key="2">
    <source>
        <dbReference type="Google" id="ProtNLM"/>
    </source>
</evidence>